<evidence type="ECO:0000313" key="4">
    <source>
        <dbReference type="EMBL" id="CCW35786.1"/>
    </source>
</evidence>
<dbReference type="SUPFAM" id="SSF56300">
    <property type="entry name" value="Metallo-dependent phosphatases"/>
    <property type="match status" value="1"/>
</dbReference>
<dbReference type="GO" id="GO:0008758">
    <property type="term" value="F:UDP-2,3-diacylglucosamine hydrolase activity"/>
    <property type="evidence" value="ECO:0007669"/>
    <property type="project" value="TreeGrafter"/>
</dbReference>
<organism evidence="4 5">
    <name type="scientific">Chthonomonas calidirosea (strain DSM 23976 / ICMP 18418 / T49)</name>
    <dbReference type="NCBI Taxonomy" id="1303518"/>
    <lineage>
        <taxon>Bacteria</taxon>
        <taxon>Bacillati</taxon>
        <taxon>Armatimonadota</taxon>
        <taxon>Chthonomonadia</taxon>
        <taxon>Chthonomonadales</taxon>
        <taxon>Chthonomonadaceae</taxon>
        <taxon>Chthonomonas</taxon>
    </lineage>
</organism>
<dbReference type="KEGG" id="ccz:CCALI_01979"/>
<dbReference type="PANTHER" id="PTHR31302">
    <property type="entry name" value="TRANSMEMBRANE PROTEIN WITH METALLOPHOSPHOESTERASE DOMAIN-RELATED"/>
    <property type="match status" value="1"/>
</dbReference>
<dbReference type="Proteomes" id="UP000014227">
    <property type="component" value="Chromosome I"/>
</dbReference>
<gene>
    <name evidence="4" type="ORF">CCALI_01979</name>
</gene>
<evidence type="ECO:0000259" key="3">
    <source>
        <dbReference type="Pfam" id="PF00149"/>
    </source>
</evidence>
<evidence type="ECO:0000313" key="5">
    <source>
        <dbReference type="Proteomes" id="UP000014227"/>
    </source>
</evidence>
<dbReference type="GO" id="GO:0009245">
    <property type="term" value="P:lipid A biosynthetic process"/>
    <property type="evidence" value="ECO:0007669"/>
    <property type="project" value="TreeGrafter"/>
</dbReference>
<dbReference type="RefSeq" id="WP_016483311.1">
    <property type="nucleotide sequence ID" value="NC_021487.1"/>
</dbReference>
<evidence type="ECO:0000256" key="2">
    <source>
        <dbReference type="ARBA" id="ARBA00022801"/>
    </source>
</evidence>
<dbReference type="EMBL" id="HF951689">
    <property type="protein sequence ID" value="CCW35786.1"/>
    <property type="molecule type" value="Genomic_DNA"/>
</dbReference>
<keyword evidence="2 4" id="KW-0378">Hydrolase</keyword>
<dbReference type="Gene3D" id="3.60.21.10">
    <property type="match status" value="1"/>
</dbReference>
<proteinExistence type="predicted"/>
<protein>
    <submittedName>
        <fullName evidence="4">Predicted phosphohydrolases</fullName>
    </submittedName>
</protein>
<dbReference type="InterPro" id="IPR029052">
    <property type="entry name" value="Metallo-depent_PP-like"/>
</dbReference>
<dbReference type="GO" id="GO:0046872">
    <property type="term" value="F:metal ion binding"/>
    <property type="evidence" value="ECO:0007669"/>
    <property type="project" value="UniProtKB-KW"/>
</dbReference>
<evidence type="ECO:0000256" key="1">
    <source>
        <dbReference type="ARBA" id="ARBA00022723"/>
    </source>
</evidence>
<reference evidence="5" key="1">
    <citation type="submission" date="2013-03" db="EMBL/GenBank/DDBJ databases">
        <title>Genome sequence of Chthonomonas calidirosea, the first sequenced genome from the Armatimonadetes phylum (formally candidate division OP10).</title>
        <authorList>
            <person name="Lee K.C.Y."/>
            <person name="Morgan X.C."/>
            <person name="Dunfield P.F."/>
            <person name="Tamas I."/>
            <person name="Houghton K.M."/>
            <person name="Vyssotski M."/>
            <person name="Ryan J.L.J."/>
            <person name="Lagutin K."/>
            <person name="McDonald I.R."/>
            <person name="Stott M.B."/>
        </authorList>
    </citation>
    <scope>NUCLEOTIDE SEQUENCE [LARGE SCALE GENOMIC DNA]</scope>
    <source>
        <strain evidence="5">DSM 23976 / ICMP 18418 / T49</strain>
    </source>
</reference>
<dbReference type="eggNOG" id="COG1408">
    <property type="taxonomic scope" value="Bacteria"/>
</dbReference>
<accession>S0EYX4</accession>
<dbReference type="InterPro" id="IPR051158">
    <property type="entry name" value="Metallophosphoesterase_sf"/>
</dbReference>
<dbReference type="InParanoid" id="S0EYX4"/>
<dbReference type="GO" id="GO:0016020">
    <property type="term" value="C:membrane"/>
    <property type="evidence" value="ECO:0007669"/>
    <property type="project" value="GOC"/>
</dbReference>
<sequence>MPDRRLLRLNKTHKPARLTRRQLLLAGALLGFGGLVWETEHLVVTRHRLEVQGLHAPCRVVQLSDLHRSWCVPENFIARVVSCTQRLNPDVVLLSGDFVTSHSSYIASCARQLSRLHPPQGMYAVLGNHDYRCDQWQGAPAVQEGLQAVGIQMLTNRSQKLDCGLRLVGLDDCETGAPDPDAAFGRLTPGEPLLAFTHNPLLFDVLCGFPCVTLAGHTHGGQIYIPGVTPLFMDERARYLRGWFQKPQWPGRMYVSCGLGTIAIPARFNAPAEIALFELVPA</sequence>
<name>S0EYX4_CHTCT</name>
<keyword evidence="1" id="KW-0479">Metal-binding</keyword>
<feature type="domain" description="Calcineurin-like phosphoesterase" evidence="3">
    <location>
        <begin position="59"/>
        <end position="139"/>
    </location>
</feature>
<dbReference type="PATRIC" id="fig|1303518.3.peg.2038"/>
<dbReference type="AlphaFoldDB" id="S0EYX4"/>
<keyword evidence="5" id="KW-1185">Reference proteome</keyword>
<dbReference type="InterPro" id="IPR004843">
    <property type="entry name" value="Calcineurin-like_PHP"/>
</dbReference>
<dbReference type="HOGENOM" id="CLU_025443_3_2_0"/>
<dbReference type="CDD" id="cd07385">
    <property type="entry name" value="MPP_YkuE_C"/>
    <property type="match status" value="1"/>
</dbReference>
<dbReference type="Pfam" id="PF00149">
    <property type="entry name" value="Metallophos"/>
    <property type="match status" value="1"/>
</dbReference>
<dbReference type="PANTHER" id="PTHR31302:SF31">
    <property type="entry name" value="PHOSPHODIESTERASE YAEI"/>
    <property type="match status" value="1"/>
</dbReference>